<dbReference type="AlphaFoldDB" id="A0A835G317"/>
<keyword evidence="2" id="KW-0560">Oxidoreductase</keyword>
<reference evidence="4" key="1">
    <citation type="submission" date="2020-08" db="EMBL/GenBank/DDBJ databases">
        <title>Spodoptera exigua strain:BAW_Kor-Di-RS1 Genome sequencing and assembly.</title>
        <authorList>
            <person name="Kim J."/>
            <person name="Nam H.Y."/>
            <person name="Kwon M."/>
            <person name="Choi J.H."/>
            <person name="Cho S.R."/>
            <person name="Kim G.-H."/>
        </authorList>
    </citation>
    <scope>NUCLEOTIDE SEQUENCE</scope>
    <source>
        <strain evidence="4">BAW_Kor-Di-RS1</strain>
        <tissue evidence="4">Whole-body</tissue>
    </source>
</reference>
<evidence type="ECO:0000256" key="2">
    <source>
        <dbReference type="ARBA" id="ARBA00023002"/>
    </source>
</evidence>
<dbReference type="InterPro" id="IPR044697">
    <property type="entry name" value="UGlyAH_cupin_C"/>
</dbReference>
<dbReference type="NCBIfam" id="TIGR03214">
    <property type="entry name" value="ura-cupin"/>
    <property type="match status" value="1"/>
</dbReference>
<dbReference type="InterPro" id="IPR011051">
    <property type="entry name" value="RmlC_Cupin_sf"/>
</dbReference>
<evidence type="ECO:0000313" key="4">
    <source>
        <dbReference type="EMBL" id="KAF9404204.1"/>
    </source>
</evidence>
<comment type="similarity">
    <text evidence="1">Belongs to the LDH2/MDH2 oxidoreductase family.</text>
</comment>
<dbReference type="SUPFAM" id="SSF51182">
    <property type="entry name" value="RmlC-like cupins"/>
    <property type="match status" value="1"/>
</dbReference>
<dbReference type="GO" id="GO:0016491">
    <property type="term" value="F:oxidoreductase activity"/>
    <property type="evidence" value="ECO:0007669"/>
    <property type="project" value="UniProtKB-KW"/>
</dbReference>
<dbReference type="Gene3D" id="2.60.120.10">
    <property type="entry name" value="Jelly Rolls"/>
    <property type="match status" value="1"/>
</dbReference>
<dbReference type="InterPro" id="IPR043144">
    <property type="entry name" value="Mal/L-sulf/L-lact_DH-like_ah"/>
</dbReference>
<evidence type="ECO:0000259" key="3">
    <source>
        <dbReference type="Pfam" id="PF07883"/>
    </source>
</evidence>
<dbReference type="Gene3D" id="1.10.1530.10">
    <property type="match status" value="2"/>
</dbReference>
<dbReference type="InterPro" id="IPR014710">
    <property type="entry name" value="RmlC-like_jellyroll"/>
</dbReference>
<dbReference type="InterPro" id="IPR017627">
    <property type="entry name" value="UGHY"/>
</dbReference>
<comment type="caution">
    <text evidence="4">The sequence shown here is derived from an EMBL/GenBank/DDBJ whole genome shotgun (WGS) entry which is preliminary data.</text>
</comment>
<dbReference type="Pfam" id="PF07883">
    <property type="entry name" value="Cupin_2"/>
    <property type="match status" value="1"/>
</dbReference>
<dbReference type="Pfam" id="PF02615">
    <property type="entry name" value="Ldh_2"/>
    <property type="match status" value="2"/>
</dbReference>
<keyword evidence="5" id="KW-1185">Reference proteome</keyword>
<dbReference type="CDD" id="cd02212">
    <property type="entry name" value="cupin_UGlyAH_C"/>
    <property type="match status" value="1"/>
</dbReference>
<dbReference type="Gene3D" id="3.30.1370.60">
    <property type="entry name" value="Hypothetical oxidoreductase yiak, domain 2"/>
    <property type="match status" value="1"/>
</dbReference>
<dbReference type="Proteomes" id="UP000648187">
    <property type="component" value="Unassembled WGS sequence"/>
</dbReference>
<gene>
    <name evidence="4" type="ORF">HW555_014459</name>
</gene>
<organism evidence="4 5">
    <name type="scientific">Spodoptera exigua</name>
    <name type="common">Beet armyworm</name>
    <name type="synonym">Noctua fulgens</name>
    <dbReference type="NCBI Taxonomy" id="7107"/>
    <lineage>
        <taxon>Eukaryota</taxon>
        <taxon>Metazoa</taxon>
        <taxon>Ecdysozoa</taxon>
        <taxon>Arthropoda</taxon>
        <taxon>Hexapoda</taxon>
        <taxon>Insecta</taxon>
        <taxon>Pterygota</taxon>
        <taxon>Neoptera</taxon>
        <taxon>Endopterygota</taxon>
        <taxon>Lepidoptera</taxon>
        <taxon>Glossata</taxon>
        <taxon>Ditrysia</taxon>
        <taxon>Noctuoidea</taxon>
        <taxon>Noctuidae</taxon>
        <taxon>Amphipyrinae</taxon>
        <taxon>Spodoptera</taxon>
    </lineage>
</organism>
<sequence length="464" mass="51544">MHKDGKNARGFGGDGVETLVYVIDGVLNVNDGTETHELTKGGYVYLPASTLMYLENGQAEDTEIFLYKKRYQPLEGYEAHKVVGNANDMEPIEYEGMKDVLLWDFLPKDLGFDMNFHILSFKPGASHGYIETHYQEHGAYLLSGQGMYNLDNEWMPVEKGDYIFMSSYVQQAAYAVGRDEPLTMNETVVVKPEELHELIEKKLETAGLKHEHANEVATHLVFADACGIHSHGAVRVEYYAEQIDKGGVTLDPTIEFEETGPSSGIVHGKNGAGQFVANIGLGYAIDMAKKSDPMVVPFGGKENYFGTNPIAFAAPRKGHEPVVFDMATTVQAWGKVLDARSKNKDIPDTWAVDKDGKPTTDPYKVNGLLPIAGPKGYGLMMMVDILSDIDRFKESVDGMVEELHAIPAADGFKQVYYPGEINQINYEKAMSSGVEIVRDIYDYLKSDTLHFDCYEHTNAFGEKK</sequence>
<proteinExistence type="inferred from homology"/>
<dbReference type="InterPro" id="IPR043143">
    <property type="entry name" value="Mal/L-sulf/L-lact_DH-like_NADP"/>
</dbReference>
<dbReference type="SUPFAM" id="SSF89733">
    <property type="entry name" value="L-sulfolactate dehydrogenase-like"/>
    <property type="match status" value="1"/>
</dbReference>
<evidence type="ECO:0000256" key="1">
    <source>
        <dbReference type="ARBA" id="ARBA00006056"/>
    </source>
</evidence>
<evidence type="ECO:0000313" key="5">
    <source>
        <dbReference type="Proteomes" id="UP000648187"/>
    </source>
</evidence>
<dbReference type="InterPro" id="IPR003767">
    <property type="entry name" value="Malate/L-lactate_DH-like"/>
</dbReference>
<dbReference type="InterPro" id="IPR013096">
    <property type="entry name" value="Cupin_2"/>
</dbReference>
<dbReference type="PANTHER" id="PTHR11091:SF0">
    <property type="entry name" value="MALATE DEHYDROGENASE"/>
    <property type="match status" value="1"/>
</dbReference>
<dbReference type="PANTHER" id="PTHR11091">
    <property type="entry name" value="OXIDOREDUCTASE-RELATED"/>
    <property type="match status" value="1"/>
</dbReference>
<protein>
    <recommendedName>
        <fullName evidence="3">Cupin type-2 domain-containing protein</fullName>
    </recommendedName>
</protein>
<name>A0A835G317_SPOEX</name>
<dbReference type="InterPro" id="IPR036111">
    <property type="entry name" value="Mal/L-sulfo/L-lacto_DH-like_sf"/>
</dbReference>
<feature type="domain" description="Cupin type-2" evidence="3">
    <location>
        <begin position="119"/>
        <end position="177"/>
    </location>
</feature>
<accession>A0A835G317</accession>
<dbReference type="EMBL" id="JACKWZ010001048">
    <property type="protein sequence ID" value="KAF9404204.1"/>
    <property type="molecule type" value="Genomic_DNA"/>
</dbReference>
<dbReference type="GO" id="GO:0071522">
    <property type="term" value="F:ureidoglycine aminohydrolase activity"/>
    <property type="evidence" value="ECO:0007669"/>
    <property type="project" value="InterPro"/>
</dbReference>